<dbReference type="GO" id="GO:0015074">
    <property type="term" value="P:DNA integration"/>
    <property type="evidence" value="ECO:0007669"/>
    <property type="project" value="InterPro"/>
</dbReference>
<evidence type="ECO:0000313" key="7">
    <source>
        <dbReference type="Proteomes" id="UP000294360"/>
    </source>
</evidence>
<keyword evidence="2" id="KW-0815">Transposition</keyword>
<accession>A0A4U8Z767</accession>
<dbReference type="Pfam" id="PF13610">
    <property type="entry name" value="DDE_Tnp_IS240"/>
    <property type="match status" value="1"/>
</dbReference>
<dbReference type="AlphaFoldDB" id="A0A4U8Z767"/>
<dbReference type="Gene3D" id="3.30.420.10">
    <property type="entry name" value="Ribonuclease H-like superfamily/Ribonuclease H"/>
    <property type="match status" value="1"/>
</dbReference>
<protein>
    <submittedName>
        <fullName evidence="6">Transposase</fullName>
    </submittedName>
</protein>
<dbReference type="InterPro" id="IPR012337">
    <property type="entry name" value="RNaseH-like_sf"/>
</dbReference>
<evidence type="ECO:0000313" key="6">
    <source>
        <dbReference type="EMBL" id="VFU16647.1"/>
    </source>
</evidence>
<dbReference type="InterPro" id="IPR036397">
    <property type="entry name" value="RNaseH_sf"/>
</dbReference>
<evidence type="ECO:0000256" key="1">
    <source>
        <dbReference type="ARBA" id="ARBA00002286"/>
    </source>
</evidence>
<dbReference type="RefSeq" id="WP_134493060.1">
    <property type="nucleotide sequence ID" value="NZ_CP139088.1"/>
</dbReference>
<evidence type="ECO:0000256" key="3">
    <source>
        <dbReference type="ARBA" id="ARBA00023125"/>
    </source>
</evidence>
<dbReference type="GO" id="GO:0032196">
    <property type="term" value="P:transposition"/>
    <property type="evidence" value="ECO:0007669"/>
    <property type="project" value="UniProtKB-KW"/>
</dbReference>
<geneLocation type="plasmid" evidence="6 7">
    <name>2</name>
</geneLocation>
<evidence type="ECO:0000259" key="5">
    <source>
        <dbReference type="PROSITE" id="PS50994"/>
    </source>
</evidence>
<dbReference type="PANTHER" id="PTHR35528">
    <property type="entry name" value="BLL1675 PROTEIN"/>
    <property type="match status" value="1"/>
</dbReference>
<organism evidence="6 7">
    <name type="scientific">Methylocella tundrae</name>
    <dbReference type="NCBI Taxonomy" id="227605"/>
    <lineage>
        <taxon>Bacteria</taxon>
        <taxon>Pseudomonadati</taxon>
        <taxon>Pseudomonadota</taxon>
        <taxon>Alphaproteobacteria</taxon>
        <taxon>Hyphomicrobiales</taxon>
        <taxon>Beijerinckiaceae</taxon>
        <taxon>Methylocella</taxon>
    </lineage>
</organism>
<dbReference type="InterPro" id="IPR047930">
    <property type="entry name" value="Transpos_IS6"/>
</dbReference>
<evidence type="ECO:0000256" key="4">
    <source>
        <dbReference type="ARBA" id="ARBA00023172"/>
    </source>
</evidence>
<dbReference type="Proteomes" id="UP000294360">
    <property type="component" value="Plasmid 2"/>
</dbReference>
<dbReference type="NCBIfam" id="NF033587">
    <property type="entry name" value="transpos_IS6"/>
    <property type="match status" value="1"/>
</dbReference>
<dbReference type="PROSITE" id="PS50994">
    <property type="entry name" value="INTEGRASE"/>
    <property type="match status" value="1"/>
</dbReference>
<dbReference type="EMBL" id="LR536451">
    <property type="protein sequence ID" value="VFU16647.1"/>
    <property type="molecule type" value="Genomic_DNA"/>
</dbReference>
<dbReference type="InterPro" id="IPR052183">
    <property type="entry name" value="IS_Transposase"/>
</dbReference>
<dbReference type="OrthoDB" id="4315389at2"/>
<keyword evidence="4" id="KW-0233">DNA recombination</keyword>
<dbReference type="InterPro" id="IPR032874">
    <property type="entry name" value="DDE_dom"/>
</dbReference>
<sequence>MIEFKGSHFEREVILWGVRWYVAYPISYRQLEEMMEERGVEVDHSTLNRWVVKYAPLLDQQSRARKRSVGSSWRLDETYVKVKGSWKYLYRAVDNAGATVDFLLTAKRDRNAALRFLRKAIGHHGVPKKITIDKSGANTAAIESSNAEHEADIEIRRIKYLNNIVEQDHRAVKRVVRPMMGFKSFRSAAPTLAGVELLHMIRKGQLRARGTLSPAQQFYALAG</sequence>
<dbReference type="GO" id="GO:0006310">
    <property type="term" value="P:DNA recombination"/>
    <property type="evidence" value="ECO:0007669"/>
    <property type="project" value="UniProtKB-KW"/>
</dbReference>
<keyword evidence="6" id="KW-0614">Plasmid</keyword>
<dbReference type="PANTHER" id="PTHR35528:SF3">
    <property type="entry name" value="BLL1675 PROTEIN"/>
    <property type="match status" value="1"/>
</dbReference>
<gene>
    <name evidence="6" type="ORF">MTUNDRAET4_0284</name>
</gene>
<reference evidence="6 7" key="1">
    <citation type="submission" date="2019-03" db="EMBL/GenBank/DDBJ databases">
        <authorList>
            <person name="Kox A.R. M."/>
        </authorList>
    </citation>
    <scope>NUCLEOTIDE SEQUENCE [LARGE SCALE GENOMIC DNA]</scope>
    <source>
        <strain evidence="6">MTUNDRAET4 annotated genome</strain>
        <plasmid evidence="7">2</plasmid>
    </source>
</reference>
<keyword evidence="3" id="KW-0238">DNA-binding</keyword>
<dbReference type="KEGG" id="mtun:MTUNDRAET4_0284.1"/>
<name>A0A4U8Z767_METTU</name>
<dbReference type="GO" id="GO:0003677">
    <property type="term" value="F:DNA binding"/>
    <property type="evidence" value="ECO:0007669"/>
    <property type="project" value="UniProtKB-KW"/>
</dbReference>
<proteinExistence type="predicted"/>
<feature type="domain" description="Integrase catalytic" evidence="5">
    <location>
        <begin position="52"/>
        <end position="222"/>
    </location>
</feature>
<comment type="function">
    <text evidence="1">Involved in the transposition of the insertion sequence.</text>
</comment>
<dbReference type="InterPro" id="IPR001584">
    <property type="entry name" value="Integrase_cat-core"/>
</dbReference>
<dbReference type="SUPFAM" id="SSF53098">
    <property type="entry name" value="Ribonuclease H-like"/>
    <property type="match status" value="1"/>
</dbReference>
<evidence type="ECO:0000256" key="2">
    <source>
        <dbReference type="ARBA" id="ARBA00022578"/>
    </source>
</evidence>